<comment type="subcellular location">
    <subcellularLocation>
        <location evidence="1">Cell inner membrane</location>
    </subcellularLocation>
    <subcellularLocation>
        <location evidence="13">Cell membrane</location>
        <topology evidence="13">Single-pass type II membrane protein</topology>
    </subcellularLocation>
</comment>
<evidence type="ECO:0000256" key="3">
    <source>
        <dbReference type="ARBA" id="ARBA00022519"/>
    </source>
</evidence>
<keyword evidence="4 13" id="KW-0349">Heme</keyword>
<dbReference type="SUPFAM" id="SSF82093">
    <property type="entry name" value="Heme chaperone CcmE"/>
    <property type="match status" value="1"/>
</dbReference>
<evidence type="ECO:0000256" key="1">
    <source>
        <dbReference type="ARBA" id="ARBA00004533"/>
    </source>
</evidence>
<keyword evidence="3" id="KW-0997">Cell inner membrane</keyword>
<evidence type="ECO:0000256" key="7">
    <source>
        <dbReference type="ARBA" id="ARBA00022748"/>
    </source>
</evidence>
<dbReference type="GO" id="GO:0017004">
    <property type="term" value="P:cytochrome complex assembly"/>
    <property type="evidence" value="ECO:0007669"/>
    <property type="project" value="UniProtKB-KW"/>
</dbReference>
<dbReference type="PANTHER" id="PTHR34128">
    <property type="entry name" value="CYTOCHROME C-TYPE BIOGENESIS PROTEIN CCME HOMOLOG, MITOCHONDRIAL"/>
    <property type="match status" value="1"/>
</dbReference>
<dbReference type="NCBIfam" id="NF009638">
    <property type="entry name" value="PRK13165.1"/>
    <property type="match status" value="1"/>
</dbReference>
<dbReference type="EMBL" id="JAKIKP010000020">
    <property type="protein sequence ID" value="MCL1144358.1"/>
    <property type="molecule type" value="Genomic_DNA"/>
</dbReference>
<dbReference type="InterPro" id="IPR004329">
    <property type="entry name" value="CcmE"/>
</dbReference>
<dbReference type="Pfam" id="PF03100">
    <property type="entry name" value="CcmE"/>
    <property type="match status" value="1"/>
</dbReference>
<evidence type="ECO:0000256" key="6">
    <source>
        <dbReference type="ARBA" id="ARBA00022723"/>
    </source>
</evidence>
<dbReference type="HAMAP" id="MF_01959">
    <property type="entry name" value="CcmE"/>
    <property type="match status" value="1"/>
</dbReference>
<feature type="binding site" description="covalent" evidence="13 14">
    <location>
        <position position="131"/>
    </location>
    <ligand>
        <name>heme</name>
        <dbReference type="ChEBI" id="CHEBI:30413"/>
    </ligand>
</feature>
<evidence type="ECO:0000256" key="14">
    <source>
        <dbReference type="PIRSR" id="PIRSR604329-50"/>
    </source>
</evidence>
<dbReference type="InterPro" id="IPR036127">
    <property type="entry name" value="CcmE-like_sf"/>
</dbReference>
<keyword evidence="5 13" id="KW-0812">Transmembrane</keyword>
<evidence type="ECO:0000256" key="8">
    <source>
        <dbReference type="ARBA" id="ARBA00022968"/>
    </source>
</evidence>
<proteinExistence type="inferred from homology"/>
<protein>
    <recommendedName>
        <fullName evidence="13">Cytochrome c-type biogenesis protein CcmE</fullName>
    </recommendedName>
    <alternativeName>
        <fullName evidence="13">Cytochrome c maturation protein E</fullName>
    </alternativeName>
    <alternativeName>
        <fullName evidence="13">Heme chaperone CcmE</fullName>
    </alternativeName>
</protein>
<keyword evidence="10 13" id="KW-0408">Iron</keyword>
<accession>A0A9X1ZUI0</accession>
<evidence type="ECO:0000256" key="5">
    <source>
        <dbReference type="ARBA" id="ARBA00022692"/>
    </source>
</evidence>
<evidence type="ECO:0000256" key="2">
    <source>
        <dbReference type="ARBA" id="ARBA00022475"/>
    </source>
</evidence>
<evidence type="ECO:0000313" key="16">
    <source>
        <dbReference type="Proteomes" id="UP001139333"/>
    </source>
</evidence>
<dbReference type="Proteomes" id="UP001139333">
    <property type="component" value="Unassembled WGS sequence"/>
</dbReference>
<dbReference type="PANTHER" id="PTHR34128:SF2">
    <property type="entry name" value="CYTOCHROME C-TYPE BIOGENESIS PROTEIN CCME HOMOLOG, MITOCHONDRIAL"/>
    <property type="match status" value="1"/>
</dbReference>
<keyword evidence="9 13" id="KW-1133">Transmembrane helix</keyword>
<evidence type="ECO:0000256" key="4">
    <source>
        <dbReference type="ARBA" id="ARBA00022617"/>
    </source>
</evidence>
<comment type="caution">
    <text evidence="15">The sequence shown here is derived from an EMBL/GenBank/DDBJ whole genome shotgun (WGS) entry which is preliminary data.</text>
</comment>
<evidence type="ECO:0000313" key="15">
    <source>
        <dbReference type="EMBL" id="MCL1144358.1"/>
    </source>
</evidence>
<evidence type="ECO:0000256" key="9">
    <source>
        <dbReference type="ARBA" id="ARBA00022989"/>
    </source>
</evidence>
<dbReference type="GO" id="GO:0046872">
    <property type="term" value="F:metal ion binding"/>
    <property type="evidence" value="ECO:0007669"/>
    <property type="project" value="UniProtKB-KW"/>
</dbReference>
<keyword evidence="6 13" id="KW-0479">Metal-binding</keyword>
<evidence type="ECO:0000256" key="12">
    <source>
        <dbReference type="ARBA" id="ARBA00056663"/>
    </source>
</evidence>
<keyword evidence="16" id="KW-1185">Reference proteome</keyword>
<dbReference type="GO" id="GO:0005886">
    <property type="term" value="C:plasma membrane"/>
    <property type="evidence" value="ECO:0007669"/>
    <property type="project" value="UniProtKB-SubCell"/>
</dbReference>
<feature type="topological domain" description="Cytoplasmic" evidence="13">
    <location>
        <begin position="1"/>
        <end position="8"/>
    </location>
</feature>
<name>A0A9X1ZUI0_9GAMM</name>
<sequence>MNPRRKKRLTLAVALIAGVAGVASLLLYALNTNLNLFYTPYEIVNGKKDTGDKPEVGQRIRVGGMVTVGSMIRDPNSLHVEFDIHDAAGGEITVTFDDLLPDLFREGQGIVAQGVLIEGNKLEATEVLAKHDENYMPPEVAEAMGQTHEKLDYSEQAEKPTYN</sequence>
<keyword evidence="8 13" id="KW-0735">Signal-anchor</keyword>
<dbReference type="RefSeq" id="WP_248997027.1">
    <property type="nucleotide sequence ID" value="NZ_JAKIKP010000020.1"/>
</dbReference>
<reference evidence="15" key="1">
    <citation type="submission" date="2022-01" db="EMBL/GenBank/DDBJ databases">
        <title>Whole genome-based taxonomy of the Shewanellaceae.</title>
        <authorList>
            <person name="Martin-Rodriguez A.J."/>
        </authorList>
    </citation>
    <scope>NUCLEOTIDE SEQUENCE</scope>
    <source>
        <strain evidence="15">DSM 16422</strain>
    </source>
</reference>
<evidence type="ECO:0000256" key="10">
    <source>
        <dbReference type="ARBA" id="ARBA00023004"/>
    </source>
</evidence>
<dbReference type="FunFam" id="2.40.50.140:FF:000104">
    <property type="entry name" value="Cytochrome c-type biogenesis protein CcmE"/>
    <property type="match status" value="1"/>
</dbReference>
<feature type="binding site" description="axial binding residue" evidence="13 14">
    <location>
        <position position="135"/>
    </location>
    <ligand>
        <name>heme</name>
        <dbReference type="ChEBI" id="CHEBI:30413"/>
    </ligand>
    <ligandPart>
        <name>Fe</name>
        <dbReference type="ChEBI" id="CHEBI:18248"/>
    </ligandPart>
</feature>
<gene>
    <name evidence="13 15" type="primary">ccmE</name>
    <name evidence="13" type="synonym">cycJ</name>
    <name evidence="15" type="ORF">L2672_16925</name>
</gene>
<keyword evidence="7 13" id="KW-0201">Cytochrome c-type biogenesis</keyword>
<dbReference type="Gene3D" id="2.40.50.140">
    <property type="entry name" value="Nucleic acid-binding proteins"/>
    <property type="match status" value="1"/>
</dbReference>
<keyword evidence="11 13" id="KW-0472">Membrane</keyword>
<comment type="function">
    <text evidence="12 13">Heme chaperone required for the biogenesis of c-type cytochromes. Transiently binds heme delivered by CcmC and transfers the heme to apo-cytochromes in a process facilitated by CcmF and CcmH.</text>
</comment>
<comment type="similarity">
    <text evidence="13">Belongs to the CcmE/CycJ family.</text>
</comment>
<keyword evidence="2 13" id="KW-1003">Cell membrane</keyword>
<dbReference type="GO" id="GO:0020037">
    <property type="term" value="F:heme binding"/>
    <property type="evidence" value="ECO:0007669"/>
    <property type="project" value="InterPro"/>
</dbReference>
<evidence type="ECO:0000256" key="11">
    <source>
        <dbReference type="ARBA" id="ARBA00023136"/>
    </source>
</evidence>
<feature type="topological domain" description="Extracellular" evidence="13">
    <location>
        <begin position="30"/>
        <end position="163"/>
    </location>
</feature>
<dbReference type="InterPro" id="IPR012340">
    <property type="entry name" value="NA-bd_OB-fold"/>
</dbReference>
<organism evidence="15 16">
    <name type="scientific">Shewanella gaetbuli</name>
    <dbReference type="NCBI Taxonomy" id="220752"/>
    <lineage>
        <taxon>Bacteria</taxon>
        <taxon>Pseudomonadati</taxon>
        <taxon>Pseudomonadota</taxon>
        <taxon>Gammaproteobacteria</taxon>
        <taxon>Alteromonadales</taxon>
        <taxon>Shewanellaceae</taxon>
        <taxon>Shewanella</taxon>
    </lineage>
</organism>
<dbReference type="GO" id="GO:0017003">
    <property type="term" value="P:protein-heme linkage"/>
    <property type="evidence" value="ECO:0007669"/>
    <property type="project" value="UniProtKB-UniRule"/>
</dbReference>
<evidence type="ECO:0000256" key="13">
    <source>
        <dbReference type="HAMAP-Rule" id="MF_01959"/>
    </source>
</evidence>
<dbReference type="AlphaFoldDB" id="A0A9X1ZUI0"/>